<dbReference type="Proteomes" id="UP001307889">
    <property type="component" value="Chromosome 17"/>
</dbReference>
<evidence type="ECO:0000313" key="1">
    <source>
        <dbReference type="EMBL" id="BET03435.1"/>
    </source>
</evidence>
<reference evidence="1 2" key="1">
    <citation type="submission" date="2023-09" db="EMBL/GenBank/DDBJ databases">
        <title>Nesidiocoris tenuis whole genome shotgun sequence.</title>
        <authorList>
            <person name="Shibata T."/>
            <person name="Shimoda M."/>
            <person name="Kobayashi T."/>
            <person name="Uehara T."/>
        </authorList>
    </citation>
    <scope>NUCLEOTIDE SEQUENCE [LARGE SCALE GENOMIC DNA]</scope>
    <source>
        <strain evidence="1 2">Japan</strain>
    </source>
</reference>
<name>A0ABN7BGD5_9HEMI</name>
<evidence type="ECO:0000313" key="2">
    <source>
        <dbReference type="Proteomes" id="UP001307889"/>
    </source>
</evidence>
<protein>
    <submittedName>
        <fullName evidence="1">Uncharacterized protein</fullName>
    </submittedName>
</protein>
<proteinExistence type="predicted"/>
<organism evidence="1 2">
    <name type="scientific">Nesidiocoris tenuis</name>
    <dbReference type="NCBI Taxonomy" id="355587"/>
    <lineage>
        <taxon>Eukaryota</taxon>
        <taxon>Metazoa</taxon>
        <taxon>Ecdysozoa</taxon>
        <taxon>Arthropoda</taxon>
        <taxon>Hexapoda</taxon>
        <taxon>Insecta</taxon>
        <taxon>Pterygota</taxon>
        <taxon>Neoptera</taxon>
        <taxon>Paraneoptera</taxon>
        <taxon>Hemiptera</taxon>
        <taxon>Heteroptera</taxon>
        <taxon>Panheteroptera</taxon>
        <taxon>Cimicomorpha</taxon>
        <taxon>Miridae</taxon>
        <taxon>Dicyphina</taxon>
        <taxon>Nesidiocoris</taxon>
    </lineage>
</organism>
<accession>A0ABN7BGD5</accession>
<keyword evidence="2" id="KW-1185">Reference proteome</keyword>
<gene>
    <name evidence="1" type="ORF">NTJ_16253</name>
</gene>
<sequence>MECSLRMNAVQKGAIGWTVEYGAECLVYHFPSLEFRAYGTEEMSVNVTGATFNKDTFDMSQFMSGISEGNAKLPQIEYAQLNSVFARQDTLDYLTALQMACNTITTPVPTPEQHSKPTVDVTHYPALTTQNSLRKLKAITGPGVRKGSK</sequence>
<dbReference type="EMBL" id="AP028925">
    <property type="protein sequence ID" value="BET03435.1"/>
    <property type="molecule type" value="Genomic_DNA"/>
</dbReference>